<evidence type="ECO:0000259" key="2">
    <source>
        <dbReference type="Pfam" id="PF24800"/>
    </source>
</evidence>
<comment type="caution">
    <text evidence="3">The sequence shown here is derived from an EMBL/GenBank/DDBJ whole genome shotgun (WGS) entry which is preliminary data.</text>
</comment>
<dbReference type="Proteomes" id="UP000521872">
    <property type="component" value="Unassembled WGS sequence"/>
</dbReference>
<dbReference type="InterPro" id="IPR056119">
    <property type="entry name" value="DUF7702"/>
</dbReference>
<gene>
    <name evidence="3" type="ORF">D9613_003543</name>
</gene>
<dbReference type="EMBL" id="JAACJL010000044">
    <property type="protein sequence ID" value="KAF4615433.1"/>
    <property type="molecule type" value="Genomic_DNA"/>
</dbReference>
<sequence length="294" mass="32604">MSSSTSAAPPNFNYAKAFGIRSVAAAIVFAIAYVPLAAWFISRFIARRNRVYATLTLFCLIRVTAFSIRAALAGITSAGENFNLFIADEILVGVGYFGLLYSSYTLVLDIDLVSRNPAPTNPVLLLIRNRRLFRLALVAGVVLGITALSINNGQMSNTTSTMHTVSVVIFLVLTVLQAFQTAILVSNHYGGAESPYQKSSNQSFGRRHSVLILLLIALFLLVREIFSMVTVSDSRKQNTEHFWYPLLAIPELVAVILYSAPGLVPTREELNERQQIRPEEQVPLENYRVNNNFR</sequence>
<feature type="transmembrane region" description="Helical" evidence="1">
    <location>
        <begin position="132"/>
        <end position="150"/>
    </location>
</feature>
<dbReference type="Pfam" id="PF24800">
    <property type="entry name" value="DUF7702"/>
    <property type="match status" value="1"/>
</dbReference>
<proteinExistence type="predicted"/>
<keyword evidence="1" id="KW-0472">Membrane</keyword>
<keyword evidence="1" id="KW-0812">Transmembrane</keyword>
<dbReference type="AlphaFoldDB" id="A0A8H4VMJ5"/>
<feature type="domain" description="DUF7702" evidence="2">
    <location>
        <begin position="22"/>
        <end position="263"/>
    </location>
</feature>
<dbReference type="PANTHER" id="PTHR42109">
    <property type="entry name" value="UNPLACED GENOMIC SCAFFOLD UM_SCAF_CONTIG_1.265, WHOLE GENOME SHOTGUN SEQUENCE"/>
    <property type="match status" value="1"/>
</dbReference>
<feature type="transmembrane region" description="Helical" evidence="1">
    <location>
        <begin position="162"/>
        <end position="189"/>
    </location>
</feature>
<name>A0A8H4VMJ5_9AGAR</name>
<reference evidence="3 4" key="1">
    <citation type="submission" date="2019-12" db="EMBL/GenBank/DDBJ databases">
        <authorList>
            <person name="Floudas D."/>
            <person name="Bentzer J."/>
            <person name="Ahren D."/>
            <person name="Johansson T."/>
            <person name="Persson P."/>
            <person name="Tunlid A."/>
        </authorList>
    </citation>
    <scope>NUCLEOTIDE SEQUENCE [LARGE SCALE GENOMIC DNA]</scope>
    <source>
        <strain evidence="3 4">CBS 102.39</strain>
    </source>
</reference>
<evidence type="ECO:0000256" key="1">
    <source>
        <dbReference type="SAM" id="Phobius"/>
    </source>
</evidence>
<feature type="transmembrane region" description="Helical" evidence="1">
    <location>
        <begin position="210"/>
        <end position="230"/>
    </location>
</feature>
<feature type="transmembrane region" description="Helical" evidence="1">
    <location>
        <begin position="20"/>
        <end position="41"/>
    </location>
</feature>
<protein>
    <recommendedName>
        <fullName evidence="2">DUF7702 domain-containing protein</fullName>
    </recommendedName>
</protein>
<accession>A0A8H4VMJ5</accession>
<evidence type="ECO:0000313" key="4">
    <source>
        <dbReference type="Proteomes" id="UP000521872"/>
    </source>
</evidence>
<keyword evidence="4" id="KW-1185">Reference proteome</keyword>
<keyword evidence="1" id="KW-1133">Transmembrane helix</keyword>
<feature type="transmembrane region" description="Helical" evidence="1">
    <location>
        <begin position="90"/>
        <end position="112"/>
    </location>
</feature>
<organism evidence="3 4">
    <name type="scientific">Agrocybe pediades</name>
    <dbReference type="NCBI Taxonomy" id="84607"/>
    <lineage>
        <taxon>Eukaryota</taxon>
        <taxon>Fungi</taxon>
        <taxon>Dikarya</taxon>
        <taxon>Basidiomycota</taxon>
        <taxon>Agaricomycotina</taxon>
        <taxon>Agaricomycetes</taxon>
        <taxon>Agaricomycetidae</taxon>
        <taxon>Agaricales</taxon>
        <taxon>Agaricineae</taxon>
        <taxon>Strophariaceae</taxon>
        <taxon>Agrocybe</taxon>
    </lineage>
</organism>
<dbReference type="PANTHER" id="PTHR42109:SF2">
    <property type="entry name" value="INTEGRAL MEMBRANE PROTEIN"/>
    <property type="match status" value="1"/>
</dbReference>
<evidence type="ECO:0000313" key="3">
    <source>
        <dbReference type="EMBL" id="KAF4615433.1"/>
    </source>
</evidence>
<feature type="transmembrane region" description="Helical" evidence="1">
    <location>
        <begin position="53"/>
        <end position="78"/>
    </location>
</feature>
<feature type="transmembrane region" description="Helical" evidence="1">
    <location>
        <begin position="242"/>
        <end position="264"/>
    </location>
</feature>